<sequence>MSFKFWPSVFVLFSFILKEFDVCCMMHDEKGESSQTLPDKSKDSSSSGGVVDHSNQHQILTNNGKRILLITEYYEPHYNFAYINSSEHGVEGT</sequence>
<keyword evidence="2" id="KW-0732">Signal</keyword>
<accession>A0A1I8BME3</accession>
<evidence type="ECO:0000256" key="1">
    <source>
        <dbReference type="SAM" id="MobiDB-lite"/>
    </source>
</evidence>
<feature type="chain" id="PRO_5009315943" evidence="2">
    <location>
        <begin position="25"/>
        <end position="93"/>
    </location>
</feature>
<evidence type="ECO:0000256" key="2">
    <source>
        <dbReference type="SAM" id="SignalP"/>
    </source>
</evidence>
<evidence type="ECO:0000313" key="4">
    <source>
        <dbReference type="WBParaSite" id="MhA1_Contig34.frz3.gene30"/>
    </source>
</evidence>
<proteinExistence type="predicted"/>
<name>A0A1I8BME3_MELHA</name>
<dbReference type="Proteomes" id="UP000095281">
    <property type="component" value="Unplaced"/>
</dbReference>
<feature type="region of interest" description="Disordered" evidence="1">
    <location>
        <begin position="30"/>
        <end position="57"/>
    </location>
</feature>
<dbReference type="AlphaFoldDB" id="A0A1I8BME3"/>
<feature type="signal peptide" evidence="2">
    <location>
        <begin position="1"/>
        <end position="24"/>
    </location>
</feature>
<dbReference type="WBParaSite" id="MhA1_Contig34.frz3.gene30">
    <property type="protein sequence ID" value="MhA1_Contig34.frz3.gene30"/>
    <property type="gene ID" value="MhA1_Contig34.frz3.gene30"/>
</dbReference>
<organism evidence="3 4">
    <name type="scientific">Meloidogyne hapla</name>
    <name type="common">Root-knot nematode worm</name>
    <dbReference type="NCBI Taxonomy" id="6305"/>
    <lineage>
        <taxon>Eukaryota</taxon>
        <taxon>Metazoa</taxon>
        <taxon>Ecdysozoa</taxon>
        <taxon>Nematoda</taxon>
        <taxon>Chromadorea</taxon>
        <taxon>Rhabditida</taxon>
        <taxon>Tylenchina</taxon>
        <taxon>Tylenchomorpha</taxon>
        <taxon>Tylenchoidea</taxon>
        <taxon>Meloidogynidae</taxon>
        <taxon>Meloidogyninae</taxon>
        <taxon>Meloidogyne</taxon>
    </lineage>
</organism>
<evidence type="ECO:0000313" key="3">
    <source>
        <dbReference type="Proteomes" id="UP000095281"/>
    </source>
</evidence>
<protein>
    <submittedName>
        <fullName evidence="4">Uncharacterized protein</fullName>
    </submittedName>
</protein>
<reference evidence="4" key="1">
    <citation type="submission" date="2016-11" db="UniProtKB">
        <authorList>
            <consortium name="WormBaseParasite"/>
        </authorList>
    </citation>
    <scope>IDENTIFICATION</scope>
</reference>
<keyword evidence="3" id="KW-1185">Reference proteome</keyword>